<accession>A0A090YRY7</accession>
<comment type="caution">
    <text evidence="1">The sequence shown here is derived from an EMBL/GenBank/DDBJ whole genome shotgun (WGS) entry which is preliminary data.</text>
</comment>
<dbReference type="AlphaFoldDB" id="A0A090YRY7"/>
<dbReference type="PATRIC" id="fig|1405.8.peg.5381"/>
<dbReference type="Proteomes" id="UP000029389">
    <property type="component" value="Unassembled WGS sequence"/>
</dbReference>
<dbReference type="Proteomes" id="UP000264294">
    <property type="component" value="Unassembled WGS sequence"/>
</dbReference>
<organism evidence="1 3">
    <name type="scientific">Bacillus clarus</name>
    <dbReference type="NCBI Taxonomy" id="2338372"/>
    <lineage>
        <taxon>Bacteria</taxon>
        <taxon>Bacillati</taxon>
        <taxon>Bacillota</taxon>
        <taxon>Bacilli</taxon>
        <taxon>Bacillales</taxon>
        <taxon>Bacillaceae</taxon>
        <taxon>Bacillus</taxon>
        <taxon>Bacillus cereus group</taxon>
    </lineage>
</organism>
<evidence type="ECO:0000313" key="4">
    <source>
        <dbReference type="Proteomes" id="UP000264294"/>
    </source>
</evidence>
<proteinExistence type="predicted"/>
<dbReference type="EMBL" id="JMQC01000008">
    <property type="protein sequence ID" value="KFN01185.1"/>
    <property type="molecule type" value="Genomic_DNA"/>
</dbReference>
<keyword evidence="4" id="KW-1185">Reference proteome</keyword>
<evidence type="ECO:0000313" key="3">
    <source>
        <dbReference type="Proteomes" id="UP000029389"/>
    </source>
</evidence>
<evidence type="ECO:0000313" key="1">
    <source>
        <dbReference type="EMBL" id="KFN01185.1"/>
    </source>
</evidence>
<dbReference type="EMBL" id="QVOD01000059">
    <property type="protein sequence ID" value="RFT62908.1"/>
    <property type="molecule type" value="Genomic_DNA"/>
</dbReference>
<name>A0A090YRY7_9BACI</name>
<sequence>MYVFHHPSFMTEERDGYTILNWNEQFKGDTFILYENYPTAIVNFDRYSDYESLFAVLVHELFHGYQYLMKESRFPNEFLGCQYPILEENVELRNRERVFLYNAVHCDTFIEKKKNIQQFIELREQRASLMNL</sequence>
<reference evidence="1 3" key="1">
    <citation type="submission" date="2014-04" db="EMBL/GenBank/DDBJ databases">
        <authorList>
            <person name="Bishop-Lilly K.A."/>
            <person name="Broomall S.M."/>
            <person name="Chain P.S."/>
            <person name="Chertkov O."/>
            <person name="Coyne S.R."/>
            <person name="Daligault H.E."/>
            <person name="Davenport K.W."/>
            <person name="Erkkila T."/>
            <person name="Frey K.G."/>
            <person name="Gibbons H.S."/>
            <person name="Gu W."/>
            <person name="Jaissle J."/>
            <person name="Johnson S.L."/>
            <person name="Koroleva G.I."/>
            <person name="Ladner J.T."/>
            <person name="Lo C.-C."/>
            <person name="Minogue T.D."/>
            <person name="Munk C."/>
            <person name="Palacios G.F."/>
            <person name="Redden C.L."/>
            <person name="Rosenzweig C.N."/>
            <person name="Scholz M.B."/>
            <person name="Teshima H."/>
            <person name="Xu Y."/>
        </authorList>
    </citation>
    <scope>NUCLEOTIDE SEQUENCE [LARGE SCALE GENOMIC DNA]</scope>
    <source>
        <strain evidence="1 3">BHP</strain>
    </source>
</reference>
<evidence type="ECO:0000313" key="2">
    <source>
        <dbReference type="EMBL" id="RFT62908.1"/>
    </source>
</evidence>
<reference evidence="2 4" key="2">
    <citation type="submission" date="2018-08" db="EMBL/GenBank/DDBJ databases">
        <title>Bacillus clarus sp. nov. strain PS00077A.</title>
        <authorList>
            <person name="Mendez Acevedo M."/>
            <person name="Carroll L."/>
            <person name="Mukherjee M."/>
            <person name="Wiedmann M."/>
            <person name="Kovac J."/>
        </authorList>
    </citation>
    <scope>NUCLEOTIDE SEQUENCE [LARGE SCALE GENOMIC DNA]</scope>
    <source>
        <strain evidence="2 4">PS00077A</strain>
    </source>
</reference>
<protein>
    <submittedName>
        <fullName evidence="1">Uncharacterized protein</fullName>
    </submittedName>
</protein>
<gene>
    <name evidence="2" type="ORF">D0U04_27005</name>
    <name evidence="1" type="ORF">DJ93_5221</name>
</gene>